<dbReference type="InParanoid" id="A0A6P8Y6M1"/>
<gene>
    <name evidence="5" type="primary">LOC117640087</name>
</gene>
<name>A0A6P8Y6M1_THRPL</name>
<dbReference type="OrthoDB" id="7474070at2759"/>
<evidence type="ECO:0000313" key="4">
    <source>
        <dbReference type="Proteomes" id="UP000515158"/>
    </source>
</evidence>
<keyword evidence="4" id="KW-1185">Reference proteome</keyword>
<feature type="region of interest" description="Disordered" evidence="1">
    <location>
        <begin position="104"/>
        <end position="126"/>
    </location>
</feature>
<accession>A0A6P8Y6M1</accession>
<evidence type="ECO:0000259" key="2">
    <source>
        <dbReference type="Pfam" id="PF21787"/>
    </source>
</evidence>
<dbReference type="Pfam" id="PF21788">
    <property type="entry name" value="TNP-like_GBD"/>
    <property type="match status" value="1"/>
</dbReference>
<sequence>MFRDKHHDHLHSFAKPTIFPDGHQFLNDSEMAWWDVENGTLCFRPTVDQRKDVFEFKSKNLVSILKPRSPKPPVVTRTVPVVVSPSLQFIPPADYGFLDSEIESLPEPGSSKRKRPVGAADEEEIHQAEKCPRRETLSNIEEPSSCLPRRSMECSGARVRSPKRVSIHQIASMAGVTPLSTPYEFKLARKAQEIRQMAHTFRRKLEVCRREKSSLKKLASARFVDMVDELQISPATRQIVKAEMKNFKRKKKGRTWTADDKLFALAIFKRSSRAYRFLREYIMLPSENTLKTLLMKVPLEPGISETLISLLSAKVNRMEHWEKNVVVSFDETFLRGNLFFNESQNSVEGFENYGHRGRTNRVADHALVFMVQGINSKWTFPIAYFLVSKTCPSTMLKLLLTDVVKALFSIGLNVLGSISDQGPTNVGAINQLKEESGDSIFYTIDDHKLVHLWDMPHILKNVRNNLLSSNLEFSGGVAKWRHLVYFFKFDESLFETSNLTYKHLNPQGRDKMKVSLAAQALSASVSKAIKTFQALRNSPELEECLAFALLCDQVDLFFDLCNGPRAGEKVKETRTNVTPSSLHHEMWGQISDSLKKWTFIRNSDGQRHVPPCVHGWIQNIQSFQALWKKVENCGLNVLKLRHFNQDPVENLFCLVRQCAGSASDLTTRTFTAALKTTLVTRFSSPVRDKNCLDDESFFISDLRQLVLSQEPTGSSPVTVTEECLIRGDTPQKIHHYRASDPLERQGPTKLLAAVMPTITREIKCDQCLSLICTEERRQDTLLITNSSLELFPSVNLVSLFMKALSLFNQKWMRLLYKKCIKSEVVAVCNPSDWARLFCPAHIESDYKNSLLEEVAVSLIKSKIREVNQKFKEKVVRRSRQVMASDMKNSDGLRVSEEVMHPSDLQLLLGPGFVKSYESLLCVTRLLFVILVPHYITKYVIFCCSFQKCIL</sequence>
<evidence type="ECO:0000313" key="5">
    <source>
        <dbReference type="RefSeq" id="XP_034232210.1"/>
    </source>
</evidence>
<evidence type="ECO:0000256" key="1">
    <source>
        <dbReference type="SAM" id="MobiDB-lite"/>
    </source>
</evidence>
<organism evidence="5">
    <name type="scientific">Thrips palmi</name>
    <name type="common">Melon thrips</name>
    <dbReference type="NCBI Taxonomy" id="161013"/>
    <lineage>
        <taxon>Eukaryota</taxon>
        <taxon>Metazoa</taxon>
        <taxon>Ecdysozoa</taxon>
        <taxon>Arthropoda</taxon>
        <taxon>Hexapoda</taxon>
        <taxon>Insecta</taxon>
        <taxon>Pterygota</taxon>
        <taxon>Neoptera</taxon>
        <taxon>Paraneoptera</taxon>
        <taxon>Thysanoptera</taxon>
        <taxon>Terebrantia</taxon>
        <taxon>Thripoidea</taxon>
        <taxon>Thripidae</taxon>
        <taxon>Thrips</taxon>
    </lineage>
</organism>
<proteinExistence type="predicted"/>
<protein>
    <submittedName>
        <fullName evidence="5">Uncharacterized protein LOC117640087</fullName>
    </submittedName>
</protein>
<feature type="domain" description="Transposable element P transposase-like RNase H" evidence="2">
    <location>
        <begin position="300"/>
        <end position="432"/>
    </location>
</feature>
<dbReference type="KEGG" id="tpal:117640087"/>
<dbReference type="GeneID" id="117640087"/>
<feature type="domain" description="Transposable element P transposase-like GTP-binding insertion" evidence="3">
    <location>
        <begin position="457"/>
        <end position="565"/>
    </location>
</feature>
<dbReference type="AlphaFoldDB" id="A0A6P8Y6M1"/>
<dbReference type="Pfam" id="PF21787">
    <property type="entry name" value="TNP-like_RNaseH_N"/>
    <property type="match status" value="1"/>
</dbReference>
<dbReference type="RefSeq" id="XP_034232210.1">
    <property type="nucleotide sequence ID" value="XM_034376319.1"/>
</dbReference>
<dbReference type="InterPro" id="IPR048365">
    <property type="entry name" value="TNP-like_RNaseH_N"/>
</dbReference>
<reference evidence="5" key="1">
    <citation type="submission" date="2025-08" db="UniProtKB">
        <authorList>
            <consortium name="RefSeq"/>
        </authorList>
    </citation>
    <scope>IDENTIFICATION</scope>
    <source>
        <tissue evidence="5">Total insect</tissue>
    </source>
</reference>
<evidence type="ECO:0000259" key="3">
    <source>
        <dbReference type="Pfam" id="PF21788"/>
    </source>
</evidence>
<dbReference type="InterPro" id="IPR048366">
    <property type="entry name" value="TNP-like_GBD"/>
</dbReference>
<dbReference type="Proteomes" id="UP000515158">
    <property type="component" value="Unplaced"/>
</dbReference>